<accession>A0A1G7TVE0</accession>
<dbReference type="EMBL" id="FNCS01000002">
    <property type="protein sequence ID" value="SDG38460.1"/>
    <property type="molecule type" value="Genomic_DNA"/>
</dbReference>
<dbReference type="Proteomes" id="UP000199495">
    <property type="component" value="Unassembled WGS sequence"/>
</dbReference>
<protein>
    <recommendedName>
        <fullName evidence="1">SH3b domain-containing protein</fullName>
    </recommendedName>
</protein>
<evidence type="ECO:0000259" key="1">
    <source>
        <dbReference type="Pfam" id="PF08239"/>
    </source>
</evidence>
<feature type="domain" description="SH3b" evidence="1">
    <location>
        <begin position="31"/>
        <end position="86"/>
    </location>
</feature>
<organism evidence="2 3">
    <name type="scientific">Pelagibacterium luteolum</name>
    <dbReference type="NCBI Taxonomy" id="440168"/>
    <lineage>
        <taxon>Bacteria</taxon>
        <taxon>Pseudomonadati</taxon>
        <taxon>Pseudomonadota</taxon>
        <taxon>Alphaproteobacteria</taxon>
        <taxon>Hyphomicrobiales</taxon>
        <taxon>Devosiaceae</taxon>
        <taxon>Pelagibacterium</taxon>
    </lineage>
</organism>
<keyword evidence="3" id="KW-1185">Reference proteome</keyword>
<dbReference type="STRING" id="440168.SAMN04487974_102325"/>
<dbReference type="Pfam" id="PF08239">
    <property type="entry name" value="SH3_3"/>
    <property type="match status" value="1"/>
</dbReference>
<evidence type="ECO:0000313" key="2">
    <source>
        <dbReference type="EMBL" id="SDG38460.1"/>
    </source>
</evidence>
<evidence type="ECO:0000313" key="3">
    <source>
        <dbReference type="Proteomes" id="UP000199495"/>
    </source>
</evidence>
<proteinExistence type="predicted"/>
<name>A0A1G7TVE0_9HYPH</name>
<gene>
    <name evidence="2" type="ORF">SAMN04487974_102325</name>
</gene>
<dbReference type="InterPro" id="IPR003646">
    <property type="entry name" value="SH3-like_bac-type"/>
</dbReference>
<dbReference type="AlphaFoldDB" id="A0A1G7TVE0"/>
<sequence length="90" mass="10065">MISGVFSPPAMARGEWADTIARVNGLEQTDQLNVWGSPTAKAEKIGQLNPKTWVWIDRCVAGDDDSDWCLVERSQTKGWVDARYLTIEVL</sequence>
<reference evidence="2 3" key="1">
    <citation type="submission" date="2016-10" db="EMBL/GenBank/DDBJ databases">
        <authorList>
            <person name="de Groot N.N."/>
        </authorList>
    </citation>
    <scope>NUCLEOTIDE SEQUENCE [LARGE SCALE GENOMIC DNA]</scope>
    <source>
        <strain evidence="2 3">CGMCC 1.10267</strain>
    </source>
</reference>
<dbReference type="Gene3D" id="2.30.30.40">
    <property type="entry name" value="SH3 Domains"/>
    <property type="match status" value="1"/>
</dbReference>